<dbReference type="SUPFAM" id="SSF52283">
    <property type="entry name" value="Formate/glycerate dehydrogenase catalytic domain-like"/>
    <property type="match status" value="1"/>
</dbReference>
<dbReference type="PANTHER" id="PTHR42795">
    <property type="entry name" value="ALANINE DEHYDROGENASE"/>
    <property type="match status" value="1"/>
</dbReference>
<evidence type="ECO:0000313" key="2">
    <source>
        <dbReference type="EMBL" id="MCQ4922371.1"/>
    </source>
</evidence>
<dbReference type="Proteomes" id="UP001524478">
    <property type="component" value="Unassembled WGS sequence"/>
</dbReference>
<feature type="domain" description="Alanine dehydrogenase/pyridine nucleotide transhydrogenase N-terminal" evidence="1">
    <location>
        <begin position="8"/>
        <end position="133"/>
    </location>
</feature>
<dbReference type="EMBL" id="JANGAC010000003">
    <property type="protein sequence ID" value="MCQ4922371.1"/>
    <property type="molecule type" value="Genomic_DNA"/>
</dbReference>
<evidence type="ECO:0000259" key="1">
    <source>
        <dbReference type="SMART" id="SM01003"/>
    </source>
</evidence>
<proteinExistence type="predicted"/>
<protein>
    <recommendedName>
        <fullName evidence="1">Alanine dehydrogenase/pyridine nucleotide transhydrogenase N-terminal domain-containing protein</fullName>
    </recommendedName>
</protein>
<accession>A0ABT1S7D4</accession>
<reference evidence="2 3" key="1">
    <citation type="submission" date="2022-06" db="EMBL/GenBank/DDBJ databases">
        <title>Isolation of gut microbiota from human fecal samples.</title>
        <authorList>
            <person name="Pamer E.G."/>
            <person name="Barat B."/>
            <person name="Waligurski E."/>
            <person name="Medina S."/>
            <person name="Paddock L."/>
            <person name="Mostad J."/>
        </authorList>
    </citation>
    <scope>NUCLEOTIDE SEQUENCE [LARGE SCALE GENOMIC DNA]</scope>
    <source>
        <strain evidence="2 3">DFI.7.95</strain>
    </source>
</reference>
<evidence type="ECO:0000313" key="3">
    <source>
        <dbReference type="Proteomes" id="UP001524478"/>
    </source>
</evidence>
<sequence>MEFIKSIGFPKMHKEEGEKRDFLPELFENLNEYDVQIFLEEDYGKDLGYTPQDYIQKNKNIIFTPRNEVYKKDLIVVLRAPEIDELNLINEDSTLISMLHYETRETRNNILRQKKINCYSMDSMLDDENQRIMVNYRGTSRAGSRIAFEQLKKQTNNFQNTKDKIINVTIIGMGAVSANCAKAFEEFSDEEFLSKNNGRGLIVHMIPRNITQNYENLKIIIEKSDILVDASKRPDPTKIIIRNELINYLPDYAVILDLTADPYNDSVSPTQVKAIEGIPTGTLDKFVIEIDDDLYNNLPKTVNSKNRRLVVSCNAWPGVDAKDCMKLYGRLITPFLDVILSKGPLNLNEKSKNIYERSLYRSSLDYYLNNKNN</sequence>
<dbReference type="Pfam" id="PF05222">
    <property type="entry name" value="AlaDh_PNT_N"/>
    <property type="match status" value="1"/>
</dbReference>
<organism evidence="2 3">
    <name type="scientific">Tissierella carlieri</name>
    <dbReference type="NCBI Taxonomy" id="689904"/>
    <lineage>
        <taxon>Bacteria</taxon>
        <taxon>Bacillati</taxon>
        <taxon>Bacillota</taxon>
        <taxon>Tissierellia</taxon>
        <taxon>Tissierellales</taxon>
        <taxon>Tissierellaceae</taxon>
        <taxon>Tissierella</taxon>
    </lineage>
</organism>
<dbReference type="RefSeq" id="WP_256310652.1">
    <property type="nucleotide sequence ID" value="NZ_JANGAC010000003.1"/>
</dbReference>
<keyword evidence="3" id="KW-1185">Reference proteome</keyword>
<dbReference type="PANTHER" id="PTHR42795:SF1">
    <property type="entry name" value="ALANINE DEHYDROGENASE"/>
    <property type="match status" value="1"/>
</dbReference>
<name>A0ABT1S7D4_9FIRM</name>
<dbReference type="Gene3D" id="3.40.50.720">
    <property type="entry name" value="NAD(P)-binding Rossmann-like Domain"/>
    <property type="match status" value="1"/>
</dbReference>
<dbReference type="InterPro" id="IPR007886">
    <property type="entry name" value="AlaDH/PNT_N"/>
</dbReference>
<gene>
    <name evidence="2" type="ORF">NE686_04685</name>
</gene>
<comment type="caution">
    <text evidence="2">The sequence shown here is derived from an EMBL/GenBank/DDBJ whole genome shotgun (WGS) entry which is preliminary data.</text>
</comment>
<dbReference type="SMART" id="SM01003">
    <property type="entry name" value="AlaDh_PNT_N"/>
    <property type="match status" value="1"/>
</dbReference>